<dbReference type="PROSITE" id="PS00086">
    <property type="entry name" value="CYTOCHROME_P450"/>
    <property type="match status" value="1"/>
</dbReference>
<evidence type="ECO:0000256" key="5">
    <source>
        <dbReference type="ARBA" id="ARBA00022723"/>
    </source>
</evidence>
<dbReference type="InterPro" id="IPR036396">
    <property type="entry name" value="Cyt_P450_sf"/>
</dbReference>
<evidence type="ECO:0000256" key="12">
    <source>
        <dbReference type="RuleBase" id="RU000461"/>
    </source>
</evidence>
<dbReference type="Pfam" id="PF00067">
    <property type="entry name" value="p450"/>
    <property type="match status" value="2"/>
</dbReference>
<dbReference type="PANTHER" id="PTHR24287:SF5">
    <property type="entry name" value="P450, PUTATIVE (EUROFUNG)-RELATED"/>
    <property type="match status" value="1"/>
</dbReference>
<protein>
    <recommendedName>
        <fullName evidence="15">Cytochrome P450</fullName>
    </recommendedName>
</protein>
<evidence type="ECO:0008006" key="15">
    <source>
        <dbReference type="Google" id="ProtNLM"/>
    </source>
</evidence>
<dbReference type="Proteomes" id="UP000033483">
    <property type="component" value="Unassembled WGS sequence"/>
</dbReference>
<keyword evidence="7 12" id="KW-0560">Oxidoreductase</keyword>
<dbReference type="GO" id="GO:0004497">
    <property type="term" value="F:monooxygenase activity"/>
    <property type="evidence" value="ECO:0007669"/>
    <property type="project" value="UniProtKB-KW"/>
</dbReference>
<dbReference type="SUPFAM" id="SSF48264">
    <property type="entry name" value="Cytochrome P450"/>
    <property type="match status" value="1"/>
</dbReference>
<accession>A0A0F4ZJF1</accession>
<evidence type="ECO:0000256" key="3">
    <source>
        <dbReference type="ARBA" id="ARBA00010617"/>
    </source>
</evidence>
<evidence type="ECO:0000256" key="7">
    <source>
        <dbReference type="ARBA" id="ARBA00023002"/>
    </source>
</evidence>
<keyword evidence="9 12" id="KW-0503">Monooxygenase</keyword>
<dbReference type="PRINTS" id="PR00465">
    <property type="entry name" value="EP450IV"/>
</dbReference>
<evidence type="ECO:0000256" key="1">
    <source>
        <dbReference type="ARBA" id="ARBA00001971"/>
    </source>
</evidence>
<proteinExistence type="inferred from homology"/>
<comment type="cofactor">
    <cofactor evidence="1 11">
        <name>heme</name>
        <dbReference type="ChEBI" id="CHEBI:30413"/>
    </cofactor>
</comment>
<dbReference type="GO" id="GO:0016020">
    <property type="term" value="C:membrane"/>
    <property type="evidence" value="ECO:0007669"/>
    <property type="project" value="UniProtKB-SubCell"/>
</dbReference>
<dbReference type="InterPro" id="IPR002403">
    <property type="entry name" value="Cyt_P450_E_grp-IV"/>
</dbReference>
<dbReference type="InterPro" id="IPR047146">
    <property type="entry name" value="Cyt_P450_E_CYP52_fungi"/>
</dbReference>
<comment type="similarity">
    <text evidence="3 12">Belongs to the cytochrome P450 family.</text>
</comment>
<keyword evidence="10" id="KW-0472">Membrane</keyword>
<dbReference type="Gene3D" id="1.10.630.10">
    <property type="entry name" value="Cytochrome P450"/>
    <property type="match status" value="1"/>
</dbReference>
<organism evidence="13 14">
    <name type="scientific">Thielaviopsis punctulata</name>
    <dbReference type="NCBI Taxonomy" id="72032"/>
    <lineage>
        <taxon>Eukaryota</taxon>
        <taxon>Fungi</taxon>
        <taxon>Dikarya</taxon>
        <taxon>Ascomycota</taxon>
        <taxon>Pezizomycotina</taxon>
        <taxon>Sordariomycetes</taxon>
        <taxon>Hypocreomycetidae</taxon>
        <taxon>Microascales</taxon>
        <taxon>Ceratocystidaceae</taxon>
        <taxon>Thielaviopsis</taxon>
    </lineage>
</organism>
<keyword evidence="11 12" id="KW-0349">Heme</keyword>
<comment type="caution">
    <text evidence="13">The sequence shown here is derived from an EMBL/GenBank/DDBJ whole genome shotgun (WGS) entry which is preliminary data.</text>
</comment>
<dbReference type="EMBL" id="LAEV01000281">
    <property type="protein sequence ID" value="KKA30749.1"/>
    <property type="molecule type" value="Genomic_DNA"/>
</dbReference>
<evidence type="ECO:0000256" key="2">
    <source>
        <dbReference type="ARBA" id="ARBA00004167"/>
    </source>
</evidence>
<dbReference type="GO" id="GO:0020037">
    <property type="term" value="F:heme binding"/>
    <property type="evidence" value="ECO:0007669"/>
    <property type="project" value="InterPro"/>
</dbReference>
<feature type="binding site" description="axial binding residue" evidence="11">
    <location>
        <position position="265"/>
    </location>
    <ligand>
        <name>heme</name>
        <dbReference type="ChEBI" id="CHEBI:30413"/>
    </ligand>
    <ligandPart>
        <name>Fe</name>
        <dbReference type="ChEBI" id="CHEBI:18248"/>
    </ligandPart>
</feature>
<evidence type="ECO:0000256" key="6">
    <source>
        <dbReference type="ARBA" id="ARBA00022989"/>
    </source>
</evidence>
<evidence type="ECO:0000313" key="13">
    <source>
        <dbReference type="EMBL" id="KKA30749.1"/>
    </source>
</evidence>
<keyword evidence="14" id="KW-1185">Reference proteome</keyword>
<keyword evidence="4" id="KW-0812">Transmembrane</keyword>
<evidence type="ECO:0000256" key="4">
    <source>
        <dbReference type="ARBA" id="ARBA00022692"/>
    </source>
</evidence>
<keyword evidence="8 11" id="KW-0408">Iron</keyword>
<evidence type="ECO:0000256" key="8">
    <source>
        <dbReference type="ARBA" id="ARBA00023004"/>
    </source>
</evidence>
<comment type="subcellular location">
    <subcellularLocation>
        <location evidence="2">Membrane</location>
        <topology evidence="2">Single-pass membrane protein</topology>
    </subcellularLocation>
</comment>
<dbReference type="GO" id="GO:0005506">
    <property type="term" value="F:iron ion binding"/>
    <property type="evidence" value="ECO:0007669"/>
    <property type="project" value="InterPro"/>
</dbReference>
<reference evidence="13 14" key="1">
    <citation type="submission" date="2015-03" db="EMBL/GenBank/DDBJ databases">
        <authorList>
            <person name="Radwan O."/>
            <person name="Al-Naeli F.A."/>
            <person name="Rendon G.A."/>
            <person name="Fields C."/>
        </authorList>
    </citation>
    <scope>NUCLEOTIDE SEQUENCE [LARGE SCALE GENOMIC DNA]</scope>
    <source>
        <strain evidence="13">CR-DP1</strain>
    </source>
</reference>
<keyword evidence="6" id="KW-1133">Transmembrane helix</keyword>
<feature type="non-terminal residue" evidence="13">
    <location>
        <position position="1"/>
    </location>
</feature>
<evidence type="ECO:0000256" key="11">
    <source>
        <dbReference type="PIRSR" id="PIRSR602403-1"/>
    </source>
</evidence>
<gene>
    <name evidence="13" type="ORF">TD95_005358</name>
</gene>
<dbReference type="InterPro" id="IPR017972">
    <property type="entry name" value="Cyt_P450_CS"/>
</dbReference>
<dbReference type="InterPro" id="IPR001128">
    <property type="entry name" value="Cyt_P450"/>
</dbReference>
<sequence length="322" mass="36195">EPMNQFSIAFDRVQHHQNLIAHIPRINFFLPKGQFRADMAIVNSTVQSFVDQVLAIPPSELAVDDGDEDGEVKSKGSHKYSFLHSLAKFTRDPVVLRDQIIAVLLAGRDTTAGTLSFAMYELARSPACVARLRQEILSVVGHDTAPTYTDLNNMPYLHNIIRETLRMYPSVPYNQRTALVDTTLPVGGGRYGDKPLGIPKGTLLTYSPLLMHRHQMTIPVVDESVDSEKGARNIPRANLWSPERWESWHPKGHDYIPFNAGPRICVGQRFATIQMMYVLTRIFQKYARVENHMGSIDGGEVQLKADVTMKPGHGVFLALYEE</sequence>
<dbReference type="PANTHER" id="PTHR24287">
    <property type="entry name" value="P450, PUTATIVE (EUROFUNG)-RELATED"/>
    <property type="match status" value="1"/>
</dbReference>
<evidence type="ECO:0000313" key="14">
    <source>
        <dbReference type="Proteomes" id="UP000033483"/>
    </source>
</evidence>
<dbReference type="AlphaFoldDB" id="A0A0F4ZJF1"/>
<name>A0A0F4ZJF1_9PEZI</name>
<dbReference type="OrthoDB" id="1470350at2759"/>
<evidence type="ECO:0000256" key="9">
    <source>
        <dbReference type="ARBA" id="ARBA00023033"/>
    </source>
</evidence>
<dbReference type="PRINTS" id="PR00385">
    <property type="entry name" value="P450"/>
</dbReference>
<evidence type="ECO:0000256" key="10">
    <source>
        <dbReference type="ARBA" id="ARBA00023136"/>
    </source>
</evidence>
<dbReference type="GO" id="GO:0016705">
    <property type="term" value="F:oxidoreductase activity, acting on paired donors, with incorporation or reduction of molecular oxygen"/>
    <property type="evidence" value="ECO:0007669"/>
    <property type="project" value="InterPro"/>
</dbReference>
<keyword evidence="5 11" id="KW-0479">Metal-binding</keyword>